<dbReference type="PANTHER" id="PTHR34587:SF1">
    <property type="entry name" value="CIRCUMSPOROZOITE PROTEIN"/>
    <property type="match status" value="1"/>
</dbReference>
<evidence type="ECO:0000313" key="2">
    <source>
        <dbReference type="EMBL" id="CAG8545145.1"/>
    </source>
</evidence>
<dbReference type="EMBL" id="CAJVQB010001663">
    <property type="protein sequence ID" value="CAG8545145.1"/>
    <property type="molecule type" value="Genomic_DNA"/>
</dbReference>
<dbReference type="Proteomes" id="UP000789901">
    <property type="component" value="Unassembled WGS sequence"/>
</dbReference>
<reference evidence="2 3" key="1">
    <citation type="submission" date="2021-06" db="EMBL/GenBank/DDBJ databases">
        <authorList>
            <person name="Kallberg Y."/>
            <person name="Tangrot J."/>
            <person name="Rosling A."/>
        </authorList>
    </citation>
    <scope>NUCLEOTIDE SEQUENCE [LARGE SCALE GENOMIC DNA]</scope>
    <source>
        <strain evidence="2 3">120-4 pot B 10/14</strain>
    </source>
</reference>
<proteinExistence type="predicted"/>
<gene>
    <name evidence="2" type="ORF">GMARGA_LOCUS4280</name>
</gene>
<keyword evidence="3" id="KW-1185">Reference proteome</keyword>
<feature type="chain" id="PRO_5047244026" evidence="1">
    <location>
        <begin position="24"/>
        <end position="220"/>
    </location>
</feature>
<evidence type="ECO:0000313" key="3">
    <source>
        <dbReference type="Proteomes" id="UP000789901"/>
    </source>
</evidence>
<protein>
    <submittedName>
        <fullName evidence="2">28469_t:CDS:1</fullName>
    </submittedName>
</protein>
<comment type="caution">
    <text evidence="2">The sequence shown here is derived from an EMBL/GenBank/DDBJ whole genome shotgun (WGS) entry which is preliminary data.</text>
</comment>
<feature type="signal peptide" evidence="1">
    <location>
        <begin position="1"/>
        <end position="23"/>
    </location>
</feature>
<organism evidence="2 3">
    <name type="scientific">Gigaspora margarita</name>
    <dbReference type="NCBI Taxonomy" id="4874"/>
    <lineage>
        <taxon>Eukaryota</taxon>
        <taxon>Fungi</taxon>
        <taxon>Fungi incertae sedis</taxon>
        <taxon>Mucoromycota</taxon>
        <taxon>Glomeromycotina</taxon>
        <taxon>Glomeromycetes</taxon>
        <taxon>Diversisporales</taxon>
        <taxon>Gigasporaceae</taxon>
        <taxon>Gigaspora</taxon>
    </lineage>
</organism>
<keyword evidence="1" id="KW-0732">Signal</keyword>
<accession>A0ABN7UDQ8</accession>
<dbReference type="PANTHER" id="PTHR34587">
    <property type="entry name" value="VWFA DOMAIN-CONTAINING PROTEIN"/>
    <property type="match status" value="1"/>
</dbReference>
<sequence length="220" mass="24724">MSNLNKYIVFYIVLVLTICSVHAFPNNINKRHDSDETKCNDFCQKSKLPPANFSSEQLTGFCSSTVLGEVPSTDHLASILITKPCYGEVIQCNKDFILEFKFVNFEPGAASNLSIDFDRYPQSINDEGDIIGHYHVTMQKISSPDAVPDPKNFTFFTPINYLPNATETYQVPIPGLTEEGMYRACTYTTAKSHQCINLPTGDRGPIDDCIRFTVVNCRKR</sequence>
<name>A0ABN7UDQ8_GIGMA</name>
<evidence type="ECO:0000256" key="1">
    <source>
        <dbReference type="SAM" id="SignalP"/>
    </source>
</evidence>
<dbReference type="InterPro" id="IPR053216">
    <property type="entry name" value="Appressorial_penetr-assoc"/>
</dbReference>